<keyword evidence="3" id="KW-1185">Reference proteome</keyword>
<evidence type="ECO:0000313" key="3">
    <source>
        <dbReference type="Proteomes" id="UP000636479"/>
    </source>
</evidence>
<evidence type="ECO:0000256" key="1">
    <source>
        <dbReference type="SAM" id="MobiDB-lite"/>
    </source>
</evidence>
<dbReference type="GeneID" id="59351332"/>
<gene>
    <name evidence="2" type="ORF">MIND_01231800</name>
</gene>
<dbReference type="GO" id="GO:0004601">
    <property type="term" value="F:peroxidase activity"/>
    <property type="evidence" value="ECO:0007669"/>
    <property type="project" value="UniProtKB-KW"/>
</dbReference>
<accession>A0A8H6S432</accession>
<dbReference type="OrthoDB" id="2786563at2759"/>
<name>A0A8H6S432_9AGAR</name>
<dbReference type="RefSeq" id="XP_037214784.1">
    <property type="nucleotide sequence ID" value="XM_037368816.1"/>
</dbReference>
<dbReference type="AlphaFoldDB" id="A0A8H6S432"/>
<proteinExistence type="predicted"/>
<comment type="caution">
    <text evidence="2">The sequence shown here is derived from an EMBL/GenBank/DDBJ whole genome shotgun (WGS) entry which is preliminary data.</text>
</comment>
<organism evidence="2 3">
    <name type="scientific">Mycena indigotica</name>
    <dbReference type="NCBI Taxonomy" id="2126181"/>
    <lineage>
        <taxon>Eukaryota</taxon>
        <taxon>Fungi</taxon>
        <taxon>Dikarya</taxon>
        <taxon>Basidiomycota</taxon>
        <taxon>Agaricomycotina</taxon>
        <taxon>Agaricomycetes</taxon>
        <taxon>Agaricomycetidae</taxon>
        <taxon>Agaricales</taxon>
        <taxon>Marasmiineae</taxon>
        <taxon>Mycenaceae</taxon>
        <taxon>Mycena</taxon>
    </lineage>
</organism>
<protein>
    <submittedName>
        <fullName evidence="2">HEME-HALOPEROXIDASE domain-containing protein</fullName>
    </submittedName>
</protein>
<dbReference type="EMBL" id="JACAZF010000012">
    <property type="protein sequence ID" value="KAF7292057.1"/>
    <property type="molecule type" value="Genomic_DNA"/>
</dbReference>
<keyword evidence="2" id="KW-0575">Peroxidase</keyword>
<feature type="region of interest" description="Disordered" evidence="1">
    <location>
        <begin position="706"/>
        <end position="727"/>
    </location>
</feature>
<sequence>MLPPLPDEIISEILSPALGVDDDVFTQSTSGAAPFARFAESTSACLLVCKSWLRVATPLLYNVVVIRSKAQAKALAVVLTNNAQLGTFIRKLRVEGGYGAPMQTILLRSPNISDLFLCFNIFGTDNTDGLCKGLAHISPRKLILDDDGERKNKHTAKLMDSLIQAIPRWQRLTCLDLAHVYPLFSRRIDYIHDRLAKISRPIIEGERLTKLLVSQFHSAKPCYTHFKTCHLKTVKIKEPIKLLMSETFDARVMEMESFFKTEGVKLQYDSQDISRNVYELEAMPPLNPFFVPMVGTPVTVQETIWSSVLRFAFALEHAQVFRRKPIDFLLVCKVFLRTGLPHLYESISINRRHTACQLAKTLRLNPQYGGYIRNITLANSVYLIRRHTVTRIEYDGAIDVILTKAASLVKLLVTSRGYHSDYRDYNMTPRIGELAVGWSQVVALSSVATRSLRELSVELVADSTPLTGVAVVLAEFGELRSLSLTSAPELAFDHSGVDNMLSTFPKLEDLTIRGAAPSFFTLLSQIVLPSLRRLTLGPNVACDTFLRTHGHRLTFLCIPAVLFPVANGLLDLCSNLAELSVVFSYQDMDNLSATVGYFNSAHPHECLTTINFTLPYNAMLRASGVNAGVDVWNTFFVSFTSSIVPRLTALRDITLSDPVEWPTTEREINRSTWVKIADMLLGAGVQVSDGQGTRWRSRLGAAKNVNGNLKSRKRKNATKGTDDEDDF</sequence>
<evidence type="ECO:0000313" key="2">
    <source>
        <dbReference type="EMBL" id="KAF7292057.1"/>
    </source>
</evidence>
<reference evidence="2" key="1">
    <citation type="submission" date="2020-05" db="EMBL/GenBank/DDBJ databases">
        <title>Mycena genomes resolve the evolution of fungal bioluminescence.</title>
        <authorList>
            <person name="Tsai I.J."/>
        </authorList>
    </citation>
    <scope>NUCLEOTIDE SEQUENCE</scope>
    <source>
        <strain evidence="2">171206Taipei</strain>
    </source>
</reference>
<dbReference type="Proteomes" id="UP000636479">
    <property type="component" value="Unassembled WGS sequence"/>
</dbReference>
<keyword evidence="2" id="KW-0560">Oxidoreductase</keyword>